<protein>
    <recommendedName>
        <fullName evidence="10">TF-B3 domain-containing protein</fullName>
    </recommendedName>
</protein>
<dbReference type="GO" id="GO:0003677">
    <property type="term" value="F:DNA binding"/>
    <property type="evidence" value="ECO:0007669"/>
    <property type="project" value="UniProtKB-KW"/>
</dbReference>
<keyword evidence="6" id="KW-0472">Membrane</keyword>
<evidence type="ECO:0008006" key="10">
    <source>
        <dbReference type="Google" id="ProtNLM"/>
    </source>
</evidence>
<evidence type="ECO:0000256" key="6">
    <source>
        <dbReference type="SAM" id="Phobius"/>
    </source>
</evidence>
<keyword evidence="4" id="KW-0804">Transcription</keyword>
<dbReference type="SUPFAM" id="SSF101936">
    <property type="entry name" value="DNA-binding pseudobarrel domain"/>
    <property type="match status" value="1"/>
</dbReference>
<accession>A0A068V7M1</accession>
<evidence type="ECO:0000256" key="3">
    <source>
        <dbReference type="ARBA" id="ARBA00023125"/>
    </source>
</evidence>
<keyword evidence="6" id="KW-0812">Transmembrane</keyword>
<keyword evidence="7" id="KW-0732">Signal</keyword>
<sequence length="185" mass="21843">MDCCWDFLLMLMLLLHFALLHKDWSAFFVSSCCKELSFVVIFFYICSLYCFRLADHSLSFFFFFFRFLLRLSGGGSLVRDGHGRFIFGYFYFLNQKIPRFVDYFLNEQKTPFIALKTGDNITEIGMKGKRLKKNWKAFILQHQLQHNDVLIFIPESMTVFPVLIFDSKGDEKIFPLVPCISYPLL</sequence>
<organism evidence="8 9">
    <name type="scientific">Coffea canephora</name>
    <name type="common">Robusta coffee</name>
    <dbReference type="NCBI Taxonomy" id="49390"/>
    <lineage>
        <taxon>Eukaryota</taxon>
        <taxon>Viridiplantae</taxon>
        <taxon>Streptophyta</taxon>
        <taxon>Embryophyta</taxon>
        <taxon>Tracheophyta</taxon>
        <taxon>Spermatophyta</taxon>
        <taxon>Magnoliopsida</taxon>
        <taxon>eudicotyledons</taxon>
        <taxon>Gunneridae</taxon>
        <taxon>Pentapetalae</taxon>
        <taxon>asterids</taxon>
        <taxon>lamiids</taxon>
        <taxon>Gentianales</taxon>
        <taxon>Rubiaceae</taxon>
        <taxon>Ixoroideae</taxon>
        <taxon>Gardenieae complex</taxon>
        <taxon>Bertiereae - Coffeeae clade</taxon>
        <taxon>Coffeeae</taxon>
        <taxon>Coffea</taxon>
    </lineage>
</organism>
<dbReference type="AlphaFoldDB" id="A0A068V7M1"/>
<evidence type="ECO:0000256" key="4">
    <source>
        <dbReference type="ARBA" id="ARBA00023163"/>
    </source>
</evidence>
<proteinExistence type="predicted"/>
<keyword evidence="3" id="KW-0238">DNA-binding</keyword>
<dbReference type="GO" id="GO:0005634">
    <property type="term" value="C:nucleus"/>
    <property type="evidence" value="ECO:0007669"/>
    <property type="project" value="UniProtKB-SubCell"/>
</dbReference>
<dbReference type="Gene3D" id="2.40.330.10">
    <property type="entry name" value="DNA-binding pseudobarrel domain"/>
    <property type="match status" value="1"/>
</dbReference>
<evidence type="ECO:0000313" key="9">
    <source>
        <dbReference type="Proteomes" id="UP000295252"/>
    </source>
</evidence>
<reference evidence="9" key="1">
    <citation type="journal article" date="2014" name="Science">
        <title>The coffee genome provides insight into the convergent evolution of caffeine biosynthesis.</title>
        <authorList>
            <person name="Denoeud F."/>
            <person name="Carretero-Paulet L."/>
            <person name="Dereeper A."/>
            <person name="Droc G."/>
            <person name="Guyot R."/>
            <person name="Pietrella M."/>
            <person name="Zheng C."/>
            <person name="Alberti A."/>
            <person name="Anthony F."/>
            <person name="Aprea G."/>
            <person name="Aury J.M."/>
            <person name="Bento P."/>
            <person name="Bernard M."/>
            <person name="Bocs S."/>
            <person name="Campa C."/>
            <person name="Cenci A."/>
            <person name="Combes M.C."/>
            <person name="Crouzillat D."/>
            <person name="Da Silva C."/>
            <person name="Daddiego L."/>
            <person name="De Bellis F."/>
            <person name="Dussert S."/>
            <person name="Garsmeur O."/>
            <person name="Gayraud T."/>
            <person name="Guignon V."/>
            <person name="Jahn K."/>
            <person name="Jamilloux V."/>
            <person name="Joet T."/>
            <person name="Labadie K."/>
            <person name="Lan T."/>
            <person name="Leclercq J."/>
            <person name="Lepelley M."/>
            <person name="Leroy T."/>
            <person name="Li L.T."/>
            <person name="Librado P."/>
            <person name="Lopez L."/>
            <person name="Munoz A."/>
            <person name="Noel B."/>
            <person name="Pallavicini A."/>
            <person name="Perrotta G."/>
            <person name="Poncet V."/>
            <person name="Pot D."/>
            <person name="Priyono X."/>
            <person name="Rigoreau M."/>
            <person name="Rouard M."/>
            <person name="Rozas J."/>
            <person name="Tranchant-Dubreuil C."/>
            <person name="VanBuren R."/>
            <person name="Zhang Q."/>
            <person name="Andrade A.C."/>
            <person name="Argout X."/>
            <person name="Bertrand B."/>
            <person name="de Kochko A."/>
            <person name="Graziosi G."/>
            <person name="Henry R.J."/>
            <person name="Jayarama X."/>
            <person name="Ming R."/>
            <person name="Nagai C."/>
            <person name="Rounsley S."/>
            <person name="Sankoff D."/>
            <person name="Giuliano G."/>
            <person name="Albert V.A."/>
            <person name="Wincker P."/>
            <person name="Lashermes P."/>
        </authorList>
    </citation>
    <scope>NUCLEOTIDE SEQUENCE [LARGE SCALE GENOMIC DNA]</scope>
    <source>
        <strain evidence="9">cv. DH200-94</strain>
    </source>
</reference>
<dbReference type="Gramene" id="CDP16552">
    <property type="protein sequence ID" value="CDP16552"/>
    <property type="gene ID" value="GSCOC_T00018942001"/>
</dbReference>
<keyword evidence="6" id="KW-1133">Transmembrane helix</keyword>
<gene>
    <name evidence="8" type="ORF">GSCOC_T00018942001</name>
</gene>
<keyword evidence="2" id="KW-0805">Transcription regulation</keyword>
<feature type="signal peptide" evidence="7">
    <location>
        <begin position="1"/>
        <end position="20"/>
    </location>
</feature>
<dbReference type="EMBL" id="HG739216">
    <property type="protein sequence ID" value="CDP16552.1"/>
    <property type="molecule type" value="Genomic_DNA"/>
</dbReference>
<feature type="chain" id="PRO_5001658647" description="TF-B3 domain-containing protein" evidence="7">
    <location>
        <begin position="21"/>
        <end position="185"/>
    </location>
</feature>
<evidence type="ECO:0000256" key="7">
    <source>
        <dbReference type="SAM" id="SignalP"/>
    </source>
</evidence>
<evidence type="ECO:0000313" key="8">
    <source>
        <dbReference type="EMBL" id="CDP16552.1"/>
    </source>
</evidence>
<feature type="transmembrane region" description="Helical" evidence="6">
    <location>
        <begin position="41"/>
        <end position="69"/>
    </location>
</feature>
<evidence type="ECO:0000256" key="5">
    <source>
        <dbReference type="ARBA" id="ARBA00023242"/>
    </source>
</evidence>
<name>A0A068V7M1_COFCA</name>
<evidence type="ECO:0000256" key="1">
    <source>
        <dbReference type="ARBA" id="ARBA00004123"/>
    </source>
</evidence>
<keyword evidence="5" id="KW-0539">Nucleus</keyword>
<dbReference type="InParanoid" id="A0A068V7M1"/>
<dbReference type="InterPro" id="IPR015300">
    <property type="entry name" value="DNA-bd_pseudobarrel_sf"/>
</dbReference>
<keyword evidence="9" id="KW-1185">Reference proteome</keyword>
<dbReference type="Proteomes" id="UP000295252">
    <property type="component" value="Chromosome V"/>
</dbReference>
<comment type="subcellular location">
    <subcellularLocation>
        <location evidence="1">Nucleus</location>
    </subcellularLocation>
</comment>
<evidence type="ECO:0000256" key="2">
    <source>
        <dbReference type="ARBA" id="ARBA00023015"/>
    </source>
</evidence>